<dbReference type="SUPFAM" id="SSF52418">
    <property type="entry name" value="Nucleoside phosphorylase/phosphoribosyltransferase catalytic domain"/>
    <property type="match status" value="1"/>
</dbReference>
<feature type="domain" description="Glycosyl transferase family 3 N-terminal" evidence="5">
    <location>
        <begin position="31"/>
        <end position="82"/>
    </location>
</feature>
<dbReference type="OrthoDB" id="427800at2759"/>
<proteinExistence type="predicted"/>
<feature type="domain" description="Glycosyl transferase family 3" evidence="4">
    <location>
        <begin position="108"/>
        <end position="412"/>
    </location>
</feature>
<evidence type="ECO:0000256" key="3">
    <source>
        <dbReference type="SAM" id="MobiDB-lite"/>
    </source>
</evidence>
<dbReference type="FunFam" id="3.40.1030.10:FF:000008">
    <property type="entry name" value="Anthranilate phosphoribosyltransferase, putative"/>
    <property type="match status" value="1"/>
</dbReference>
<dbReference type="AlphaFoldDB" id="A0A1L9PVU9"/>
<dbReference type="STRING" id="1036611.A0A1L9PVU9"/>
<dbReference type="Pfam" id="PF00591">
    <property type="entry name" value="Glycos_transf_3"/>
    <property type="match status" value="1"/>
</dbReference>
<dbReference type="GO" id="GO:0000162">
    <property type="term" value="P:L-tryptophan biosynthetic process"/>
    <property type="evidence" value="ECO:0007669"/>
    <property type="project" value="InterPro"/>
</dbReference>
<evidence type="ECO:0000313" key="7">
    <source>
        <dbReference type="Proteomes" id="UP000184073"/>
    </source>
</evidence>
<evidence type="ECO:0000259" key="4">
    <source>
        <dbReference type="Pfam" id="PF00591"/>
    </source>
</evidence>
<dbReference type="InterPro" id="IPR000312">
    <property type="entry name" value="Glycosyl_Trfase_fam3"/>
</dbReference>
<dbReference type="GeneID" id="63733468"/>
<evidence type="ECO:0000256" key="2">
    <source>
        <dbReference type="ARBA" id="ARBA00022679"/>
    </source>
</evidence>
<dbReference type="GO" id="GO:0005829">
    <property type="term" value="C:cytosol"/>
    <property type="evidence" value="ECO:0007669"/>
    <property type="project" value="TreeGrafter"/>
</dbReference>
<dbReference type="VEuPathDB" id="FungiDB:ASPVEDRAFT_87011"/>
<dbReference type="Proteomes" id="UP000184073">
    <property type="component" value="Unassembled WGS sequence"/>
</dbReference>
<keyword evidence="2" id="KW-0808">Transferase</keyword>
<dbReference type="InterPro" id="IPR035902">
    <property type="entry name" value="Nuc_phospho_transferase"/>
</dbReference>
<keyword evidence="7" id="KW-1185">Reference proteome</keyword>
<dbReference type="InterPro" id="IPR005940">
    <property type="entry name" value="Anthranilate_Pribosyl_Tfrase"/>
</dbReference>
<gene>
    <name evidence="6" type="ORF">ASPVEDRAFT_87011</name>
</gene>
<evidence type="ECO:0000313" key="6">
    <source>
        <dbReference type="EMBL" id="OJJ05670.1"/>
    </source>
</evidence>
<feature type="region of interest" description="Disordered" evidence="3">
    <location>
        <begin position="373"/>
        <end position="394"/>
    </location>
</feature>
<evidence type="ECO:0000259" key="5">
    <source>
        <dbReference type="Pfam" id="PF02885"/>
    </source>
</evidence>
<evidence type="ECO:0008006" key="8">
    <source>
        <dbReference type="Google" id="ProtNLM"/>
    </source>
</evidence>
<dbReference type="EMBL" id="KV878133">
    <property type="protein sequence ID" value="OJJ05670.1"/>
    <property type="molecule type" value="Genomic_DNA"/>
</dbReference>
<dbReference type="RefSeq" id="XP_040671432.1">
    <property type="nucleotide sequence ID" value="XM_040817957.1"/>
</dbReference>
<dbReference type="InterPro" id="IPR017459">
    <property type="entry name" value="Glycosyl_Trfase_fam3_N_dom"/>
</dbReference>
<dbReference type="PANTHER" id="PTHR43285:SF2">
    <property type="entry name" value="ANTHRANILATE PHOSPHORIBOSYLTRANSFERASE"/>
    <property type="match status" value="1"/>
</dbReference>
<sequence>MAAETRQKPESISISPLLKRLAYPASEVAVEATEIASAFALIFEDRLSDIQTAALLTLLHSTQLDKDAEVIAKCSYRMRDAAFQTDKAALTQAIQSRGKHEGNYKGGLCDIVGTGGDSHSTFNISTTASILASPLLVMAKHGNRAQTSFSGSADVLNAISPVPPKISAVSAENLSQVYTASNYAFLFAPNFHYGMKYSDTVRRSLGLRTIFNLMGPLANPVDWAIEARVVGVAYQALGPVFVEALRQNGVKKGLVVCGAEDLDEISCAGKTNCWRLSETPNPDFKESNQEDDDEDIVPRTIAKQEEFQLEPADFGLQSYPLSEVYGGKMPKENAAKLMSILRNELPRDDPILSFVLMNVAALLVTSGICESETSNMGPGDDGQVITERGPGGGRWKEGVRRARWAIESGSALKSLENFIEVSNKL</sequence>
<accession>A0A1L9PVU9</accession>
<organism evidence="6 7">
    <name type="scientific">Aspergillus versicolor CBS 583.65</name>
    <dbReference type="NCBI Taxonomy" id="1036611"/>
    <lineage>
        <taxon>Eukaryota</taxon>
        <taxon>Fungi</taxon>
        <taxon>Dikarya</taxon>
        <taxon>Ascomycota</taxon>
        <taxon>Pezizomycotina</taxon>
        <taxon>Eurotiomycetes</taxon>
        <taxon>Eurotiomycetidae</taxon>
        <taxon>Eurotiales</taxon>
        <taxon>Aspergillaceae</taxon>
        <taxon>Aspergillus</taxon>
        <taxon>Aspergillus subgen. Nidulantes</taxon>
    </lineage>
</organism>
<protein>
    <recommendedName>
        <fullName evidence="8">Glycosyl transferase family 3 domain-containing protein</fullName>
    </recommendedName>
</protein>
<dbReference type="GO" id="GO:0004048">
    <property type="term" value="F:anthranilate phosphoribosyltransferase activity"/>
    <property type="evidence" value="ECO:0007669"/>
    <property type="project" value="InterPro"/>
</dbReference>
<dbReference type="PANTHER" id="PTHR43285">
    <property type="entry name" value="ANTHRANILATE PHOSPHORIBOSYLTRANSFERASE"/>
    <property type="match status" value="1"/>
</dbReference>
<reference evidence="7" key="1">
    <citation type="journal article" date="2017" name="Genome Biol.">
        <title>Comparative genomics reveals high biological diversity and specific adaptations in the industrially and medically important fungal genus Aspergillus.</title>
        <authorList>
            <person name="de Vries R.P."/>
            <person name="Riley R."/>
            <person name="Wiebenga A."/>
            <person name="Aguilar-Osorio G."/>
            <person name="Amillis S."/>
            <person name="Uchima C.A."/>
            <person name="Anderluh G."/>
            <person name="Asadollahi M."/>
            <person name="Askin M."/>
            <person name="Barry K."/>
            <person name="Battaglia E."/>
            <person name="Bayram O."/>
            <person name="Benocci T."/>
            <person name="Braus-Stromeyer S.A."/>
            <person name="Caldana C."/>
            <person name="Canovas D."/>
            <person name="Cerqueira G.C."/>
            <person name="Chen F."/>
            <person name="Chen W."/>
            <person name="Choi C."/>
            <person name="Clum A."/>
            <person name="Dos Santos R.A."/>
            <person name="Damasio A.R."/>
            <person name="Diallinas G."/>
            <person name="Emri T."/>
            <person name="Fekete E."/>
            <person name="Flipphi M."/>
            <person name="Freyberg S."/>
            <person name="Gallo A."/>
            <person name="Gournas C."/>
            <person name="Habgood R."/>
            <person name="Hainaut M."/>
            <person name="Harispe M.L."/>
            <person name="Henrissat B."/>
            <person name="Hilden K.S."/>
            <person name="Hope R."/>
            <person name="Hossain A."/>
            <person name="Karabika E."/>
            <person name="Karaffa L."/>
            <person name="Karanyi Z."/>
            <person name="Krasevec N."/>
            <person name="Kuo A."/>
            <person name="Kusch H."/>
            <person name="LaButti K."/>
            <person name="Lagendijk E.L."/>
            <person name="Lapidus A."/>
            <person name="Levasseur A."/>
            <person name="Lindquist E."/>
            <person name="Lipzen A."/>
            <person name="Logrieco A.F."/>
            <person name="MacCabe A."/>
            <person name="Maekelae M.R."/>
            <person name="Malavazi I."/>
            <person name="Melin P."/>
            <person name="Meyer V."/>
            <person name="Mielnichuk N."/>
            <person name="Miskei M."/>
            <person name="Molnar A.P."/>
            <person name="Mule G."/>
            <person name="Ngan C.Y."/>
            <person name="Orejas M."/>
            <person name="Orosz E."/>
            <person name="Ouedraogo J.P."/>
            <person name="Overkamp K.M."/>
            <person name="Park H.-S."/>
            <person name="Perrone G."/>
            <person name="Piumi F."/>
            <person name="Punt P.J."/>
            <person name="Ram A.F."/>
            <person name="Ramon A."/>
            <person name="Rauscher S."/>
            <person name="Record E."/>
            <person name="Riano-Pachon D.M."/>
            <person name="Robert V."/>
            <person name="Roehrig J."/>
            <person name="Ruller R."/>
            <person name="Salamov A."/>
            <person name="Salih N.S."/>
            <person name="Samson R.A."/>
            <person name="Sandor E."/>
            <person name="Sanguinetti M."/>
            <person name="Schuetze T."/>
            <person name="Sepcic K."/>
            <person name="Shelest E."/>
            <person name="Sherlock G."/>
            <person name="Sophianopoulou V."/>
            <person name="Squina F.M."/>
            <person name="Sun H."/>
            <person name="Susca A."/>
            <person name="Todd R.B."/>
            <person name="Tsang A."/>
            <person name="Unkles S.E."/>
            <person name="van de Wiele N."/>
            <person name="van Rossen-Uffink D."/>
            <person name="Oliveira J.V."/>
            <person name="Vesth T.C."/>
            <person name="Visser J."/>
            <person name="Yu J.-H."/>
            <person name="Zhou M."/>
            <person name="Andersen M.R."/>
            <person name="Archer D.B."/>
            <person name="Baker S.E."/>
            <person name="Benoit I."/>
            <person name="Brakhage A.A."/>
            <person name="Braus G.H."/>
            <person name="Fischer R."/>
            <person name="Frisvad J.C."/>
            <person name="Goldman G.H."/>
            <person name="Houbraken J."/>
            <person name="Oakley B."/>
            <person name="Pocsi I."/>
            <person name="Scazzocchio C."/>
            <person name="Seiboth B."/>
            <person name="vanKuyk P.A."/>
            <person name="Wortman J."/>
            <person name="Dyer P.S."/>
            <person name="Grigoriev I.V."/>
        </authorList>
    </citation>
    <scope>NUCLEOTIDE SEQUENCE [LARGE SCALE GENOMIC DNA]</scope>
    <source>
        <strain evidence="7">CBS 583.65</strain>
    </source>
</reference>
<dbReference type="Gene3D" id="3.40.1030.10">
    <property type="entry name" value="Nucleoside phosphorylase/phosphoribosyltransferase catalytic domain"/>
    <property type="match status" value="1"/>
</dbReference>
<name>A0A1L9PVU9_ASPVE</name>
<evidence type="ECO:0000256" key="1">
    <source>
        <dbReference type="ARBA" id="ARBA00022676"/>
    </source>
</evidence>
<dbReference type="Pfam" id="PF02885">
    <property type="entry name" value="Glycos_trans_3N"/>
    <property type="match status" value="1"/>
</dbReference>
<keyword evidence="1" id="KW-0328">Glycosyltransferase</keyword>